<reference evidence="15 16" key="1">
    <citation type="submission" date="2019-03" db="EMBL/GenBank/DDBJ databases">
        <title>Genomic Encyclopedia of Type Strains, Phase IV (KMG-IV): sequencing the most valuable type-strain genomes for metagenomic binning, comparative biology and taxonomic classification.</title>
        <authorList>
            <person name="Goeker M."/>
        </authorList>
    </citation>
    <scope>NUCLEOTIDE SEQUENCE [LARGE SCALE GENOMIC DNA]</scope>
    <source>
        <strain evidence="15 16">DSM 102969</strain>
    </source>
</reference>
<name>A0A4R6RA48_9HYPH</name>
<dbReference type="InterPro" id="IPR044742">
    <property type="entry name" value="DEAD/DEAH_RhlB"/>
</dbReference>
<keyword evidence="3" id="KW-0547">Nucleotide-binding</keyword>
<dbReference type="InterPro" id="IPR014014">
    <property type="entry name" value="RNA_helicase_DEAD_Q_motif"/>
</dbReference>
<dbReference type="InterPro" id="IPR011545">
    <property type="entry name" value="DEAD/DEAH_box_helicase_dom"/>
</dbReference>
<keyword evidence="5 15" id="KW-0347">Helicase</keyword>
<keyword evidence="6" id="KW-0067">ATP-binding</keyword>
<dbReference type="GO" id="GO:0005524">
    <property type="term" value="F:ATP binding"/>
    <property type="evidence" value="ECO:0007669"/>
    <property type="project" value="UniProtKB-KW"/>
</dbReference>
<dbReference type="GO" id="GO:0003724">
    <property type="term" value="F:RNA helicase activity"/>
    <property type="evidence" value="ECO:0007669"/>
    <property type="project" value="UniProtKB-EC"/>
</dbReference>
<feature type="compositionally biased region" description="Gly residues" evidence="11">
    <location>
        <begin position="406"/>
        <end position="444"/>
    </location>
</feature>
<dbReference type="OrthoDB" id="9805696at2"/>
<dbReference type="EMBL" id="SNXY01000010">
    <property type="protein sequence ID" value="TDP82765.1"/>
    <property type="molecule type" value="Genomic_DNA"/>
</dbReference>
<evidence type="ECO:0000256" key="4">
    <source>
        <dbReference type="ARBA" id="ARBA00022801"/>
    </source>
</evidence>
<dbReference type="InterPro" id="IPR027417">
    <property type="entry name" value="P-loop_NTPase"/>
</dbReference>
<evidence type="ECO:0000256" key="8">
    <source>
        <dbReference type="ARBA" id="ARBA00047984"/>
    </source>
</evidence>
<feature type="short sequence motif" description="Q motif" evidence="10">
    <location>
        <begin position="2"/>
        <end position="30"/>
    </location>
</feature>
<comment type="catalytic activity">
    <reaction evidence="8">
        <text>ATP + H2O = ADP + phosphate + H(+)</text>
        <dbReference type="Rhea" id="RHEA:13065"/>
        <dbReference type="ChEBI" id="CHEBI:15377"/>
        <dbReference type="ChEBI" id="CHEBI:15378"/>
        <dbReference type="ChEBI" id="CHEBI:30616"/>
        <dbReference type="ChEBI" id="CHEBI:43474"/>
        <dbReference type="ChEBI" id="CHEBI:456216"/>
        <dbReference type="EC" id="3.6.4.13"/>
    </reaction>
</comment>
<feature type="compositionally biased region" description="Basic and acidic residues" evidence="11">
    <location>
        <begin position="368"/>
        <end position="387"/>
    </location>
</feature>
<evidence type="ECO:0000256" key="1">
    <source>
        <dbReference type="ARBA" id="ARBA00012552"/>
    </source>
</evidence>
<feature type="domain" description="Helicase C-terminal" evidence="13">
    <location>
        <begin position="235"/>
        <end position="380"/>
    </location>
</feature>
<dbReference type="Pfam" id="PF00271">
    <property type="entry name" value="Helicase_C"/>
    <property type="match status" value="1"/>
</dbReference>
<dbReference type="CDD" id="cd00268">
    <property type="entry name" value="DEADc"/>
    <property type="match status" value="1"/>
</dbReference>
<dbReference type="PROSITE" id="PS51192">
    <property type="entry name" value="HELICASE_ATP_BIND_1"/>
    <property type="match status" value="1"/>
</dbReference>
<keyword evidence="16" id="KW-1185">Reference proteome</keyword>
<evidence type="ECO:0000256" key="5">
    <source>
        <dbReference type="ARBA" id="ARBA00022806"/>
    </source>
</evidence>
<dbReference type="Proteomes" id="UP000294547">
    <property type="component" value="Unassembled WGS sequence"/>
</dbReference>
<dbReference type="GO" id="GO:0042255">
    <property type="term" value="P:ribosome assembly"/>
    <property type="evidence" value="ECO:0007669"/>
    <property type="project" value="UniProtKB-ARBA"/>
</dbReference>
<feature type="region of interest" description="Disordered" evidence="11">
    <location>
        <begin position="368"/>
        <end position="522"/>
    </location>
</feature>
<sequence>MTSFNELGLAESLLKALSKEGYETPTPIQTQSIPKLLEGRDLLGIAQTGTGKTAAFALPILQRLAPGEIARPRRVRALILSPTRELATQIAESFRAYGHFMNHMSVATIFGGVSHRPQEERLRRGVDILVATPGRLIDHLDTKALSLETTEVFVLDEADQMLDMGFVHAVRRIMKTLPSARQTLLFSATMPKEIGQLAGDLLTDPVTVKVTPVATTAERVEQRVIHVDTAAKRTLLRDVLVEEKPERCLVFTRTKHGADRVVRSLAMDGIAAVAIHGNKSQAQRERALAGFKDGKTPILIATDIAARGIDVSGVSHVVNFDLPNIPESYVHRIGRTARAGASGVAISFCDHEERAYLKDIEKLTRQQIPSEDRRGKIELRHMPRQDQVEVDEDGEEIRDERPARGARGGRPGGRSGGGRGHGQPGGRAGGPAGGERRGGGNAGGGERRSAGHGGHGPAKADGAKPRGERRPAGGGTPAHGSGKPNHRDNGAAEASLGRVGFLASPGRPAAGESRGPRRGGRG</sequence>
<dbReference type="PANTHER" id="PTHR47959">
    <property type="entry name" value="ATP-DEPENDENT RNA HELICASE RHLE-RELATED"/>
    <property type="match status" value="1"/>
</dbReference>
<dbReference type="PANTHER" id="PTHR47959:SF13">
    <property type="entry name" value="ATP-DEPENDENT RNA HELICASE RHLE"/>
    <property type="match status" value="1"/>
</dbReference>
<dbReference type="SUPFAM" id="SSF52540">
    <property type="entry name" value="P-loop containing nucleoside triphosphate hydrolases"/>
    <property type="match status" value="1"/>
</dbReference>
<evidence type="ECO:0000259" key="13">
    <source>
        <dbReference type="PROSITE" id="PS51194"/>
    </source>
</evidence>
<dbReference type="PROSITE" id="PS51195">
    <property type="entry name" value="Q_MOTIF"/>
    <property type="match status" value="1"/>
</dbReference>
<dbReference type="InterPro" id="IPR014001">
    <property type="entry name" value="Helicase_ATP-bd"/>
</dbReference>
<accession>A0A4R6RA48</accession>
<evidence type="ECO:0000256" key="10">
    <source>
        <dbReference type="PROSITE-ProRule" id="PRU00552"/>
    </source>
</evidence>
<feature type="compositionally biased region" description="Basic and acidic residues" evidence="11">
    <location>
        <begin position="461"/>
        <end position="471"/>
    </location>
</feature>
<evidence type="ECO:0000313" key="15">
    <source>
        <dbReference type="EMBL" id="TDP82765.1"/>
    </source>
</evidence>
<dbReference type="CDD" id="cd18787">
    <property type="entry name" value="SF2_C_DEAD"/>
    <property type="match status" value="1"/>
</dbReference>
<dbReference type="AlphaFoldDB" id="A0A4R6RA48"/>
<gene>
    <name evidence="15" type="ORF">EDD54_4037</name>
</gene>
<keyword evidence="4" id="KW-0378">Hydrolase</keyword>
<comment type="caution">
    <text evidence="15">The sequence shown here is derived from an EMBL/GenBank/DDBJ whole genome shotgun (WGS) entry which is preliminary data.</text>
</comment>
<evidence type="ECO:0000256" key="3">
    <source>
        <dbReference type="ARBA" id="ARBA00022741"/>
    </source>
</evidence>
<proteinExistence type="inferred from homology"/>
<dbReference type="GO" id="GO:0005829">
    <property type="term" value="C:cytosol"/>
    <property type="evidence" value="ECO:0007669"/>
    <property type="project" value="TreeGrafter"/>
</dbReference>
<organism evidence="15 16">
    <name type="scientific">Oharaeibacter diazotrophicus</name>
    <dbReference type="NCBI Taxonomy" id="1920512"/>
    <lineage>
        <taxon>Bacteria</taxon>
        <taxon>Pseudomonadati</taxon>
        <taxon>Pseudomonadota</taxon>
        <taxon>Alphaproteobacteria</taxon>
        <taxon>Hyphomicrobiales</taxon>
        <taxon>Pleomorphomonadaceae</taxon>
        <taxon>Oharaeibacter</taxon>
    </lineage>
</organism>
<evidence type="ECO:0000313" key="16">
    <source>
        <dbReference type="Proteomes" id="UP000294547"/>
    </source>
</evidence>
<evidence type="ECO:0000256" key="2">
    <source>
        <dbReference type="ARBA" id="ARBA00022490"/>
    </source>
</evidence>
<evidence type="ECO:0000256" key="9">
    <source>
        <dbReference type="ARBA" id="ARBA00074363"/>
    </source>
</evidence>
<dbReference type="GO" id="GO:0003676">
    <property type="term" value="F:nucleic acid binding"/>
    <property type="evidence" value="ECO:0007669"/>
    <property type="project" value="InterPro"/>
</dbReference>
<protein>
    <recommendedName>
        <fullName evidence="9">DEAD-box ATP-dependent RNA helicase RhpA</fullName>
        <ecNumber evidence="1">3.6.4.13</ecNumber>
    </recommendedName>
</protein>
<dbReference type="Pfam" id="PF00270">
    <property type="entry name" value="DEAD"/>
    <property type="match status" value="1"/>
</dbReference>
<dbReference type="InterPro" id="IPR050079">
    <property type="entry name" value="DEAD_box_RNA_helicase"/>
</dbReference>
<feature type="compositionally biased region" description="Acidic residues" evidence="11">
    <location>
        <begin position="388"/>
        <end position="397"/>
    </location>
</feature>
<dbReference type="InterPro" id="IPR001650">
    <property type="entry name" value="Helicase_C-like"/>
</dbReference>
<dbReference type="EC" id="3.6.4.13" evidence="1"/>
<dbReference type="GO" id="GO:0009266">
    <property type="term" value="P:response to temperature stimulus"/>
    <property type="evidence" value="ECO:0007669"/>
    <property type="project" value="UniProtKB-ARBA"/>
</dbReference>
<feature type="domain" description="Helicase ATP-binding" evidence="12">
    <location>
        <begin position="33"/>
        <end position="208"/>
    </location>
</feature>
<feature type="domain" description="DEAD-box RNA helicase Q" evidence="14">
    <location>
        <begin position="2"/>
        <end position="30"/>
    </location>
</feature>
<dbReference type="SMART" id="SM00490">
    <property type="entry name" value="HELICc"/>
    <property type="match status" value="1"/>
</dbReference>
<evidence type="ECO:0000256" key="7">
    <source>
        <dbReference type="ARBA" id="ARBA00038437"/>
    </source>
</evidence>
<dbReference type="PROSITE" id="PS51194">
    <property type="entry name" value="HELICASE_CTER"/>
    <property type="match status" value="1"/>
</dbReference>
<evidence type="ECO:0000259" key="14">
    <source>
        <dbReference type="PROSITE" id="PS51195"/>
    </source>
</evidence>
<evidence type="ECO:0000259" key="12">
    <source>
        <dbReference type="PROSITE" id="PS51192"/>
    </source>
</evidence>
<dbReference type="Gene3D" id="3.40.50.300">
    <property type="entry name" value="P-loop containing nucleotide triphosphate hydrolases"/>
    <property type="match status" value="2"/>
</dbReference>
<dbReference type="RefSeq" id="WP_126538767.1">
    <property type="nucleotide sequence ID" value="NZ_BSPM01000007.1"/>
</dbReference>
<evidence type="ECO:0000256" key="11">
    <source>
        <dbReference type="SAM" id="MobiDB-lite"/>
    </source>
</evidence>
<dbReference type="GO" id="GO:0016787">
    <property type="term" value="F:hydrolase activity"/>
    <property type="evidence" value="ECO:0007669"/>
    <property type="project" value="UniProtKB-KW"/>
</dbReference>
<dbReference type="FunFam" id="3.40.50.300:FF:000108">
    <property type="entry name" value="ATP-dependent RNA helicase RhlE"/>
    <property type="match status" value="1"/>
</dbReference>
<dbReference type="SMART" id="SM00487">
    <property type="entry name" value="DEXDc"/>
    <property type="match status" value="1"/>
</dbReference>
<comment type="similarity">
    <text evidence="7">Belongs to the DEAD box helicase family.</text>
</comment>
<evidence type="ECO:0000256" key="6">
    <source>
        <dbReference type="ARBA" id="ARBA00022840"/>
    </source>
</evidence>
<keyword evidence="2" id="KW-0963">Cytoplasm</keyword>